<feature type="coiled-coil region" evidence="1">
    <location>
        <begin position="94"/>
        <end position="135"/>
    </location>
</feature>
<evidence type="ECO:0008006" key="4">
    <source>
        <dbReference type="Google" id="ProtNLM"/>
    </source>
</evidence>
<dbReference type="KEGG" id="pno:SNOG_08263"/>
<dbReference type="EMBL" id="CH445336">
    <property type="protein sequence ID" value="EAT84539.1"/>
    <property type="molecule type" value="Genomic_DNA"/>
</dbReference>
<organism evidence="2 3">
    <name type="scientific">Phaeosphaeria nodorum (strain SN15 / ATCC MYA-4574 / FGSC 10173)</name>
    <name type="common">Glume blotch fungus</name>
    <name type="synonym">Parastagonospora nodorum</name>
    <dbReference type="NCBI Taxonomy" id="321614"/>
    <lineage>
        <taxon>Eukaryota</taxon>
        <taxon>Fungi</taxon>
        <taxon>Dikarya</taxon>
        <taxon>Ascomycota</taxon>
        <taxon>Pezizomycotina</taxon>
        <taxon>Dothideomycetes</taxon>
        <taxon>Pleosporomycetidae</taxon>
        <taxon>Pleosporales</taxon>
        <taxon>Pleosporineae</taxon>
        <taxon>Phaeosphaeriaceae</taxon>
        <taxon>Parastagonospora</taxon>
    </lineage>
</organism>
<accession>Q0UJ01</accession>
<evidence type="ECO:0000313" key="3">
    <source>
        <dbReference type="Proteomes" id="UP000001055"/>
    </source>
</evidence>
<proteinExistence type="predicted"/>
<dbReference type="Proteomes" id="UP000001055">
    <property type="component" value="Unassembled WGS sequence"/>
</dbReference>
<reference evidence="3" key="1">
    <citation type="journal article" date="2007" name="Plant Cell">
        <title>Dothideomycete-plant interactions illuminated by genome sequencing and EST analysis of the wheat pathogen Stagonospora nodorum.</title>
        <authorList>
            <person name="Hane J.K."/>
            <person name="Lowe R.G."/>
            <person name="Solomon P.S."/>
            <person name="Tan K.C."/>
            <person name="Schoch C.L."/>
            <person name="Spatafora J.W."/>
            <person name="Crous P.W."/>
            <person name="Kodira C."/>
            <person name="Birren B.W."/>
            <person name="Galagan J.E."/>
            <person name="Torriani S.F."/>
            <person name="McDonald B.A."/>
            <person name="Oliver R.P."/>
        </authorList>
    </citation>
    <scope>NUCLEOTIDE SEQUENCE [LARGE SCALE GENOMIC DNA]</scope>
    <source>
        <strain evidence="3">SN15 / ATCC MYA-4574 / FGSC 10173</strain>
    </source>
</reference>
<dbReference type="RefSeq" id="XP_001798582.1">
    <property type="nucleotide sequence ID" value="XM_001798530.1"/>
</dbReference>
<gene>
    <name evidence="2" type="ORF">SNOG_08263</name>
</gene>
<name>Q0UJ01_PHANO</name>
<dbReference type="AlphaFoldDB" id="Q0UJ01"/>
<evidence type="ECO:0000256" key="1">
    <source>
        <dbReference type="SAM" id="Coils"/>
    </source>
</evidence>
<dbReference type="GeneID" id="5975480"/>
<dbReference type="InParanoid" id="Q0UJ01"/>
<protein>
    <recommendedName>
        <fullName evidence="4">Autophagy-related protein 16 domain-containing protein</fullName>
    </recommendedName>
</protein>
<dbReference type="HOGENOM" id="CLU_1220069_0_0_1"/>
<dbReference type="VEuPathDB" id="FungiDB:JI435_082630"/>
<feature type="coiled-coil region" evidence="1">
    <location>
        <begin position="184"/>
        <end position="225"/>
    </location>
</feature>
<keyword evidence="1" id="KW-0175">Coiled coil</keyword>
<evidence type="ECO:0000313" key="2">
    <source>
        <dbReference type="EMBL" id="EAT84539.1"/>
    </source>
</evidence>
<sequence>MSETPTSKSDVYAPVPPELQAEIERYQSRLYNITEVRLADRFCAGQSGLLQDYQLKRVKRPAKRRTSRSIKHQASSTVAREIQTTYHGVSALVHNEALAEIRKLREGLRQAEAREDALKADNEALKAENETLTTELCESEEACQALDIRWTTLENERRMAARRQGPSRAQTELEGANKTLLDKLSKYQTALDQSNNSVETLLDEADKQSDRFAELKKIIEQYKAMVE</sequence>